<dbReference type="Proteomes" id="UP000198897">
    <property type="component" value="Unassembled WGS sequence"/>
</dbReference>
<dbReference type="AlphaFoldDB" id="A0A1I2SDG4"/>
<sequence length="71" mass="8459">MFRRKKGRAKDMDQQLLMNIRQLKKEWENLNSIIDQSIEPTEEGLKELALTKSKYLYLLREARHRGLNALS</sequence>
<dbReference type="Pfam" id="PF10704">
    <property type="entry name" value="DUF2508"/>
    <property type="match status" value="1"/>
</dbReference>
<dbReference type="EMBL" id="FOOG01000049">
    <property type="protein sequence ID" value="SFG50463.1"/>
    <property type="molecule type" value="Genomic_DNA"/>
</dbReference>
<name>A0A1I2SDG4_9BACI</name>
<evidence type="ECO:0000313" key="2">
    <source>
        <dbReference type="Proteomes" id="UP000198897"/>
    </source>
</evidence>
<proteinExistence type="predicted"/>
<dbReference type="InterPro" id="IPR019644">
    <property type="entry name" value="DUF2508"/>
</dbReference>
<reference evidence="2" key="1">
    <citation type="submission" date="2016-10" db="EMBL/GenBank/DDBJ databases">
        <authorList>
            <person name="Varghese N."/>
            <person name="Submissions S."/>
        </authorList>
    </citation>
    <scope>NUCLEOTIDE SEQUENCE [LARGE SCALE GENOMIC DNA]</scope>
    <source>
        <strain evidence="2">FP5</strain>
    </source>
</reference>
<protein>
    <submittedName>
        <fullName evidence="1">Uncharacterized protein</fullName>
    </submittedName>
</protein>
<accession>A0A1I2SDG4</accession>
<evidence type="ECO:0000313" key="1">
    <source>
        <dbReference type="EMBL" id="SFG50463.1"/>
    </source>
</evidence>
<gene>
    <name evidence="1" type="ORF">SAMN05216353_14929</name>
</gene>
<dbReference type="OrthoDB" id="2166610at2"/>
<keyword evidence="2" id="KW-1185">Reference proteome</keyword>
<dbReference type="RefSeq" id="WP_089754233.1">
    <property type="nucleotide sequence ID" value="NZ_FOOG01000049.1"/>
</dbReference>
<organism evidence="1 2">
    <name type="scientific">Halobacillus alkaliphilus</name>
    <dbReference type="NCBI Taxonomy" id="396056"/>
    <lineage>
        <taxon>Bacteria</taxon>
        <taxon>Bacillati</taxon>
        <taxon>Bacillota</taxon>
        <taxon>Bacilli</taxon>
        <taxon>Bacillales</taxon>
        <taxon>Bacillaceae</taxon>
        <taxon>Halobacillus</taxon>
    </lineage>
</organism>